<evidence type="ECO:0000256" key="3">
    <source>
        <dbReference type="ARBA" id="ARBA00022840"/>
    </source>
</evidence>
<evidence type="ECO:0000256" key="5">
    <source>
        <dbReference type="RuleBase" id="RU361279"/>
    </source>
</evidence>
<keyword evidence="2 4" id="KW-0547">Nucleotide-binding</keyword>
<dbReference type="Pfam" id="PF01812">
    <property type="entry name" value="5-FTHF_cyc-lig"/>
    <property type="match status" value="1"/>
</dbReference>
<evidence type="ECO:0000256" key="4">
    <source>
        <dbReference type="PIRSR" id="PIRSR006806-1"/>
    </source>
</evidence>
<comment type="similarity">
    <text evidence="1 5">Belongs to the 5-formyltetrahydrofolate cyclo-ligase family.</text>
</comment>
<sequence length="200" mass="21722">MPTTPQKKALRGIAAAARHALPGEDRRRATLAIAERAFEELRKRPGIIGLYAAFGDELHPRQLIDRLAAEGRALALPATPHWGRPLTFRAWAPGDPLVKGRMNIPEPAPDASEVVPDIVIAPPVAFDRRCYRIGYGAGFYDRTLPALRATHAVFALGVAFACQEIEAVPDEAHDIPLDAIATEAELIVRGRKVCSALDKV</sequence>
<dbReference type="GO" id="GO:0035999">
    <property type="term" value="P:tetrahydrofolate interconversion"/>
    <property type="evidence" value="ECO:0007669"/>
    <property type="project" value="TreeGrafter"/>
</dbReference>
<evidence type="ECO:0000256" key="2">
    <source>
        <dbReference type="ARBA" id="ARBA00022741"/>
    </source>
</evidence>
<dbReference type="InterPro" id="IPR002698">
    <property type="entry name" value="FTHF_cligase"/>
</dbReference>
<keyword evidence="5" id="KW-0479">Metal-binding</keyword>
<dbReference type="AlphaFoldDB" id="A0A4U8Z2J6"/>
<dbReference type="InterPro" id="IPR024185">
    <property type="entry name" value="FTHF_cligase-like_sf"/>
</dbReference>
<feature type="binding site" evidence="4">
    <location>
        <position position="57"/>
    </location>
    <ligand>
        <name>substrate</name>
    </ligand>
</feature>
<gene>
    <name evidence="6" type="ORF">MTUNDRAET4_2747</name>
</gene>
<proteinExistence type="inferred from homology"/>
<keyword evidence="5" id="KW-0460">Magnesium</keyword>
<comment type="cofactor">
    <cofactor evidence="5">
        <name>Mg(2+)</name>
        <dbReference type="ChEBI" id="CHEBI:18420"/>
    </cofactor>
</comment>
<dbReference type="RefSeq" id="WP_134490065.1">
    <property type="nucleotide sequence ID" value="NZ_LR536450.1"/>
</dbReference>
<dbReference type="EC" id="6.3.3.2" evidence="5"/>
<evidence type="ECO:0000313" key="6">
    <source>
        <dbReference type="EMBL" id="VFU09634.1"/>
    </source>
</evidence>
<feature type="binding site" evidence="4">
    <location>
        <begin position="7"/>
        <end position="11"/>
    </location>
    <ligand>
        <name>ATP</name>
        <dbReference type="ChEBI" id="CHEBI:30616"/>
    </ligand>
</feature>
<dbReference type="EMBL" id="LR536450">
    <property type="protein sequence ID" value="VFU09634.1"/>
    <property type="molecule type" value="Genomic_DNA"/>
</dbReference>
<dbReference type="InterPro" id="IPR037171">
    <property type="entry name" value="NagB/RpiA_transferase-like"/>
</dbReference>
<comment type="catalytic activity">
    <reaction evidence="5">
        <text>(6S)-5-formyl-5,6,7,8-tetrahydrofolate + ATP = (6R)-5,10-methenyltetrahydrofolate + ADP + phosphate</text>
        <dbReference type="Rhea" id="RHEA:10488"/>
        <dbReference type="ChEBI" id="CHEBI:30616"/>
        <dbReference type="ChEBI" id="CHEBI:43474"/>
        <dbReference type="ChEBI" id="CHEBI:57455"/>
        <dbReference type="ChEBI" id="CHEBI:57457"/>
        <dbReference type="ChEBI" id="CHEBI:456216"/>
        <dbReference type="EC" id="6.3.3.2"/>
    </reaction>
</comment>
<protein>
    <recommendedName>
        <fullName evidence="5">5-formyltetrahydrofolate cyclo-ligase</fullName>
        <ecNumber evidence="5">6.3.3.2</ecNumber>
    </recommendedName>
</protein>
<dbReference type="SUPFAM" id="SSF100950">
    <property type="entry name" value="NagB/RpiA/CoA transferase-like"/>
    <property type="match status" value="1"/>
</dbReference>
<evidence type="ECO:0000313" key="7">
    <source>
        <dbReference type="Proteomes" id="UP000294360"/>
    </source>
</evidence>
<reference evidence="6 7" key="1">
    <citation type="submission" date="2019-03" db="EMBL/GenBank/DDBJ databases">
        <authorList>
            <person name="Kox A.R. M."/>
        </authorList>
    </citation>
    <scope>NUCLEOTIDE SEQUENCE [LARGE SCALE GENOMIC DNA]</scope>
    <source>
        <strain evidence="6">MTUNDRAET4 annotated genome</strain>
    </source>
</reference>
<dbReference type="GO" id="GO:0005524">
    <property type="term" value="F:ATP binding"/>
    <property type="evidence" value="ECO:0007669"/>
    <property type="project" value="UniProtKB-KW"/>
</dbReference>
<dbReference type="GO" id="GO:0030272">
    <property type="term" value="F:5-formyltetrahydrofolate cyclo-ligase activity"/>
    <property type="evidence" value="ECO:0007669"/>
    <property type="project" value="UniProtKB-EC"/>
</dbReference>
<feature type="binding site" evidence="4">
    <location>
        <begin position="132"/>
        <end position="140"/>
    </location>
    <ligand>
        <name>ATP</name>
        <dbReference type="ChEBI" id="CHEBI:30616"/>
    </ligand>
</feature>
<dbReference type="Proteomes" id="UP000294360">
    <property type="component" value="Chromosome"/>
</dbReference>
<dbReference type="PIRSF" id="PIRSF006806">
    <property type="entry name" value="FTHF_cligase"/>
    <property type="match status" value="1"/>
</dbReference>
<dbReference type="OrthoDB" id="9801938at2"/>
<dbReference type="GO" id="GO:0046872">
    <property type="term" value="F:metal ion binding"/>
    <property type="evidence" value="ECO:0007669"/>
    <property type="project" value="UniProtKB-KW"/>
</dbReference>
<dbReference type="Gene3D" id="3.40.50.10420">
    <property type="entry name" value="NagB/RpiA/CoA transferase-like"/>
    <property type="match status" value="1"/>
</dbReference>
<dbReference type="KEGG" id="mtun:MTUNDRAET4_2747"/>
<dbReference type="PANTHER" id="PTHR23407">
    <property type="entry name" value="ATPASE INHIBITOR/5-FORMYLTETRAHYDROFOLATE CYCLO-LIGASE"/>
    <property type="match status" value="1"/>
</dbReference>
<keyword evidence="6" id="KW-0436">Ligase</keyword>
<name>A0A4U8Z2J6_METTU</name>
<dbReference type="GO" id="GO:0009396">
    <property type="term" value="P:folic acid-containing compound biosynthetic process"/>
    <property type="evidence" value="ECO:0007669"/>
    <property type="project" value="TreeGrafter"/>
</dbReference>
<dbReference type="NCBIfam" id="TIGR02727">
    <property type="entry name" value="MTHFS_bact"/>
    <property type="match status" value="1"/>
</dbReference>
<accession>A0A4U8Z2J6</accession>
<organism evidence="6 7">
    <name type="scientific">Methylocella tundrae</name>
    <dbReference type="NCBI Taxonomy" id="227605"/>
    <lineage>
        <taxon>Bacteria</taxon>
        <taxon>Pseudomonadati</taxon>
        <taxon>Pseudomonadota</taxon>
        <taxon>Alphaproteobacteria</taxon>
        <taxon>Hyphomicrobiales</taxon>
        <taxon>Beijerinckiaceae</taxon>
        <taxon>Methylocella</taxon>
    </lineage>
</organism>
<evidence type="ECO:0000256" key="1">
    <source>
        <dbReference type="ARBA" id="ARBA00010638"/>
    </source>
</evidence>
<dbReference type="PANTHER" id="PTHR23407:SF1">
    <property type="entry name" value="5-FORMYLTETRAHYDROFOLATE CYCLO-LIGASE"/>
    <property type="match status" value="1"/>
</dbReference>
<keyword evidence="3 4" id="KW-0067">ATP-binding</keyword>